<comment type="similarity">
    <text evidence="1">Belongs to the SURF1 family.</text>
</comment>
<dbReference type="AlphaFoldDB" id="A0A418WQL9"/>
<organism evidence="2 3">
    <name type="scientific">Sphingomonas cavernae</name>
    <dbReference type="NCBI Taxonomy" id="2320861"/>
    <lineage>
        <taxon>Bacteria</taxon>
        <taxon>Pseudomonadati</taxon>
        <taxon>Pseudomonadota</taxon>
        <taxon>Alphaproteobacteria</taxon>
        <taxon>Sphingomonadales</taxon>
        <taxon>Sphingomonadaceae</taxon>
        <taxon>Sphingomonas</taxon>
    </lineage>
</organism>
<keyword evidence="1" id="KW-1133">Transmembrane helix</keyword>
<name>A0A418WQL9_9SPHN</name>
<keyword evidence="1" id="KW-0472">Membrane</keyword>
<accession>A0A418WQL9</accession>
<dbReference type="Proteomes" id="UP000286100">
    <property type="component" value="Unassembled WGS sequence"/>
</dbReference>
<dbReference type="RefSeq" id="WP_119759845.1">
    <property type="nucleotide sequence ID" value="NZ_QYUM01000002.1"/>
</dbReference>
<comment type="caution">
    <text evidence="2">The sequence shown here is derived from an EMBL/GenBank/DDBJ whole genome shotgun (WGS) entry which is preliminary data.</text>
</comment>
<sequence length="199" mass="21636">MKRWPIISTIIVAGAVLVMISLGMWQLRRMHEKNMLLAEYAEAANQPPIAWPAVPSRKDAPLFRRATGFCTEVTGWNAVAGRNAKGEAGWAHIAACRTGGAEGPGMQVDMGWSRAPADPAWTGGEVTGIVAPDTKHIIRLVSHMPAPGLEASQPPKMDDIPNNHLAYAVQWFFFAAVAGLIYVLALRRRKQASSDDAQR</sequence>
<reference evidence="2 3" key="1">
    <citation type="submission" date="2018-09" db="EMBL/GenBank/DDBJ databases">
        <authorList>
            <person name="Zhu H."/>
        </authorList>
    </citation>
    <scope>NUCLEOTIDE SEQUENCE [LARGE SCALE GENOMIC DNA]</scope>
    <source>
        <strain evidence="2 3">K2R01-6</strain>
    </source>
</reference>
<protein>
    <recommendedName>
        <fullName evidence="1">SURF1-like protein</fullName>
    </recommendedName>
</protein>
<dbReference type="PROSITE" id="PS50895">
    <property type="entry name" value="SURF1"/>
    <property type="match status" value="1"/>
</dbReference>
<gene>
    <name evidence="2" type="ORF">D3876_04295</name>
</gene>
<feature type="transmembrane region" description="Helical" evidence="1">
    <location>
        <begin position="165"/>
        <end position="185"/>
    </location>
</feature>
<feature type="transmembrane region" description="Helical" evidence="1">
    <location>
        <begin position="6"/>
        <end position="25"/>
    </location>
</feature>
<proteinExistence type="inferred from homology"/>
<dbReference type="OrthoDB" id="6079986at2"/>
<dbReference type="InterPro" id="IPR002994">
    <property type="entry name" value="Surf1/Shy1"/>
</dbReference>
<keyword evidence="1" id="KW-1003">Cell membrane</keyword>
<dbReference type="GO" id="GO:0005886">
    <property type="term" value="C:plasma membrane"/>
    <property type="evidence" value="ECO:0007669"/>
    <property type="project" value="UniProtKB-SubCell"/>
</dbReference>
<keyword evidence="1" id="KW-0812">Transmembrane</keyword>
<dbReference type="EMBL" id="QYUM01000002">
    <property type="protein sequence ID" value="RJF93547.1"/>
    <property type="molecule type" value="Genomic_DNA"/>
</dbReference>
<evidence type="ECO:0000313" key="3">
    <source>
        <dbReference type="Proteomes" id="UP000286100"/>
    </source>
</evidence>
<evidence type="ECO:0000256" key="1">
    <source>
        <dbReference type="RuleBase" id="RU363076"/>
    </source>
</evidence>
<evidence type="ECO:0000313" key="2">
    <source>
        <dbReference type="EMBL" id="RJF93547.1"/>
    </source>
</evidence>
<dbReference type="Pfam" id="PF02104">
    <property type="entry name" value="SURF1"/>
    <property type="match status" value="1"/>
</dbReference>
<keyword evidence="3" id="KW-1185">Reference proteome</keyword>
<comment type="subcellular location">
    <subcellularLocation>
        <location evidence="1">Cell membrane</location>
        <topology evidence="1">Multi-pass membrane protein</topology>
    </subcellularLocation>
</comment>
<dbReference type="CDD" id="cd06662">
    <property type="entry name" value="SURF1"/>
    <property type="match status" value="1"/>
</dbReference>